<feature type="signal peptide" evidence="1">
    <location>
        <begin position="1"/>
        <end position="20"/>
    </location>
</feature>
<keyword evidence="3" id="KW-1185">Reference proteome</keyword>
<evidence type="ECO:0000313" key="2">
    <source>
        <dbReference type="EMBL" id="UWZ80242.1"/>
    </source>
</evidence>
<evidence type="ECO:0000256" key="1">
    <source>
        <dbReference type="SAM" id="SignalP"/>
    </source>
</evidence>
<dbReference type="EMBL" id="CP092109">
    <property type="protein sequence ID" value="UWZ80242.1"/>
    <property type="molecule type" value="Genomic_DNA"/>
</dbReference>
<gene>
    <name evidence="2" type="ORF">L9S41_02305</name>
</gene>
<keyword evidence="1" id="KW-0732">Signal</keyword>
<feature type="chain" id="PRO_5045071573" description="Outer membrane protein beta-barrel domain-containing protein" evidence="1">
    <location>
        <begin position="21"/>
        <end position="218"/>
    </location>
</feature>
<dbReference type="RefSeq" id="WP_260748599.1">
    <property type="nucleotide sequence ID" value="NZ_CP092109.1"/>
</dbReference>
<organism evidence="2 3">
    <name type="scientific">Geoalkalibacter halelectricus</name>
    <dbReference type="NCBI Taxonomy" id="2847045"/>
    <lineage>
        <taxon>Bacteria</taxon>
        <taxon>Pseudomonadati</taxon>
        <taxon>Thermodesulfobacteriota</taxon>
        <taxon>Desulfuromonadia</taxon>
        <taxon>Desulfuromonadales</taxon>
        <taxon>Geoalkalibacteraceae</taxon>
        <taxon>Geoalkalibacter</taxon>
    </lineage>
</organism>
<name>A0ABY5ZQM0_9BACT</name>
<reference evidence="2" key="1">
    <citation type="journal article" date="2022" name="Environ. Microbiol.">
        <title>Geoalkalibacter halelectricus SAP #1 sp. nov. possessing extracellular electron transfer and mineral#reducing capabilities from a haloalkaline environment.</title>
        <authorList>
            <person name="Yadav S."/>
            <person name="Singh R."/>
            <person name="Sundharam S.S."/>
            <person name="Chaudhary S."/>
            <person name="Krishnamurthi S."/>
            <person name="Patil S.A."/>
        </authorList>
    </citation>
    <scope>NUCLEOTIDE SEQUENCE</scope>
    <source>
        <strain evidence="2">SAP-1</strain>
    </source>
</reference>
<evidence type="ECO:0008006" key="4">
    <source>
        <dbReference type="Google" id="ProtNLM"/>
    </source>
</evidence>
<sequence>MKRAIFFLSFVFFCASSAFAFNLGPATPSADHGEVNLGIGYFYKQAEWDGNIDIEQNRVYLHIGYGMGIEDEPRWEAYLRLGAADFEANGFDSGLKPAFAAGVKGAFYEGRCFGWGMVAQGAYFSKWRDRGVGVEDAWEIELGFPFQAQLNPAIFYAGPVVYHTQAKASSGLGETSLNEKNNVGVFGGVRLDLGPIGLEVEAQYKSDVSAGALLSFQF</sequence>
<evidence type="ECO:0000313" key="3">
    <source>
        <dbReference type="Proteomes" id="UP001060414"/>
    </source>
</evidence>
<protein>
    <recommendedName>
        <fullName evidence="4">Outer membrane protein beta-barrel domain-containing protein</fullName>
    </recommendedName>
</protein>
<accession>A0ABY5ZQM0</accession>
<proteinExistence type="predicted"/>
<dbReference type="Proteomes" id="UP001060414">
    <property type="component" value="Chromosome"/>
</dbReference>